<evidence type="ECO:0000313" key="6">
    <source>
        <dbReference type="EMBL" id="NML09494.1"/>
    </source>
</evidence>
<dbReference type="EMBL" id="JABBFV010000002">
    <property type="protein sequence ID" value="NML09494.1"/>
    <property type="molecule type" value="Genomic_DNA"/>
</dbReference>
<name>A0A7X9WT84_9SPHN</name>
<dbReference type="GO" id="GO:0006281">
    <property type="term" value="P:DNA repair"/>
    <property type="evidence" value="ECO:0007669"/>
    <property type="project" value="UniProtKB-KW"/>
</dbReference>
<keyword evidence="7" id="KW-1185">Reference proteome</keyword>
<evidence type="ECO:0000256" key="1">
    <source>
        <dbReference type="ARBA" id="ARBA00022769"/>
    </source>
</evidence>
<sequence length="100" mass="10643">MTKAGGIEALRLAMEAAAERGDFETAADLRDRISLLRKAPAGTQAADFDPTGLVRQTPGAMGLGTNRQRVSTPPGWSPPKKPDPMTTGRSRRRGPRKSGT</sequence>
<evidence type="ECO:0000256" key="3">
    <source>
        <dbReference type="ARBA" id="ARBA00023236"/>
    </source>
</evidence>
<evidence type="ECO:0000256" key="4">
    <source>
        <dbReference type="SAM" id="MobiDB-lite"/>
    </source>
</evidence>
<protein>
    <submittedName>
        <fullName evidence="6">Excinuclease ABC subunit B</fullName>
    </submittedName>
</protein>
<dbReference type="PROSITE" id="PS50151">
    <property type="entry name" value="UVR"/>
    <property type="match status" value="1"/>
</dbReference>
<keyword evidence="2" id="KW-0267">Excision nuclease</keyword>
<dbReference type="RefSeq" id="WP_169571353.1">
    <property type="nucleotide sequence ID" value="NZ_JABBFV010000002.1"/>
</dbReference>
<dbReference type="AlphaFoldDB" id="A0A7X9WT84"/>
<keyword evidence="1" id="KW-0228">DNA excision</keyword>
<dbReference type="SUPFAM" id="SSF46600">
    <property type="entry name" value="C-terminal UvrC-binding domain of UvrB"/>
    <property type="match status" value="1"/>
</dbReference>
<keyword evidence="3" id="KW-0742">SOS response</keyword>
<evidence type="ECO:0000259" key="5">
    <source>
        <dbReference type="PROSITE" id="PS50151"/>
    </source>
</evidence>
<feature type="domain" description="UVR" evidence="5">
    <location>
        <begin position="4"/>
        <end position="39"/>
    </location>
</feature>
<accession>A0A7X9WT84</accession>
<dbReference type="GO" id="GO:0004518">
    <property type="term" value="F:nuclease activity"/>
    <property type="evidence" value="ECO:0007669"/>
    <property type="project" value="UniProtKB-KW"/>
</dbReference>
<reference evidence="6 7" key="1">
    <citation type="submission" date="2020-04" db="EMBL/GenBank/DDBJ databases">
        <title>Sphingobium sp. AR-3-1 isolated from Arctic soil.</title>
        <authorList>
            <person name="Dahal R.H."/>
            <person name="Chaudhary D.K."/>
        </authorList>
    </citation>
    <scope>NUCLEOTIDE SEQUENCE [LARGE SCALE GENOMIC DNA]</scope>
    <source>
        <strain evidence="6 7">AR-3-1</strain>
    </source>
</reference>
<organism evidence="6 7">
    <name type="scientific">Sphingobium psychrophilum</name>
    <dbReference type="NCBI Taxonomy" id="2728834"/>
    <lineage>
        <taxon>Bacteria</taxon>
        <taxon>Pseudomonadati</taxon>
        <taxon>Pseudomonadota</taxon>
        <taxon>Alphaproteobacteria</taxon>
        <taxon>Sphingomonadales</taxon>
        <taxon>Sphingomonadaceae</taxon>
        <taxon>Sphingobium</taxon>
    </lineage>
</organism>
<keyword evidence="2" id="KW-0234">DNA repair</keyword>
<dbReference type="InterPro" id="IPR036876">
    <property type="entry name" value="UVR_dom_sf"/>
</dbReference>
<comment type="caution">
    <text evidence="6">The sequence shown here is derived from an EMBL/GenBank/DDBJ whole genome shotgun (WGS) entry which is preliminary data.</text>
</comment>
<keyword evidence="3" id="KW-0227">DNA damage</keyword>
<feature type="region of interest" description="Disordered" evidence="4">
    <location>
        <begin position="41"/>
        <end position="100"/>
    </location>
</feature>
<gene>
    <name evidence="6" type="ORF">HHL08_04940</name>
</gene>
<evidence type="ECO:0000313" key="7">
    <source>
        <dbReference type="Proteomes" id="UP000519023"/>
    </source>
</evidence>
<dbReference type="GO" id="GO:0009432">
    <property type="term" value="P:SOS response"/>
    <property type="evidence" value="ECO:0007669"/>
    <property type="project" value="UniProtKB-KW"/>
</dbReference>
<feature type="compositionally biased region" description="Basic residues" evidence="4">
    <location>
        <begin position="89"/>
        <end position="100"/>
    </location>
</feature>
<dbReference type="Proteomes" id="UP000519023">
    <property type="component" value="Unassembled WGS sequence"/>
</dbReference>
<dbReference type="Pfam" id="PF02151">
    <property type="entry name" value="UVR"/>
    <property type="match status" value="1"/>
</dbReference>
<dbReference type="InterPro" id="IPR001943">
    <property type="entry name" value="UVR_dom"/>
</dbReference>
<evidence type="ECO:0000256" key="2">
    <source>
        <dbReference type="ARBA" id="ARBA00022881"/>
    </source>
</evidence>
<proteinExistence type="predicted"/>
<dbReference type="Gene3D" id="4.10.860.10">
    <property type="entry name" value="UVR domain"/>
    <property type="match status" value="1"/>
</dbReference>